<reference evidence="2" key="1">
    <citation type="submission" date="2022-11" db="UniProtKB">
        <authorList>
            <consortium name="WormBaseParasite"/>
        </authorList>
    </citation>
    <scope>IDENTIFICATION</scope>
</reference>
<dbReference type="Proteomes" id="UP000887578">
    <property type="component" value="Unplaced"/>
</dbReference>
<sequence length="361" mass="42528">MPPTLHHPILKEIYEELLKKRPFQSQHNNFLIIQPLFLSGKECLAAFIELLRKVRSVTMFSSHISFELQNCFLSSESFPLGLWKKMALYIPHLIVSDFNEAYQMSMIEMIENSTRLRRIEASFDLNTKAWRHLLNTSVTEISAPIRSLIDIGKLEEHLYANIGIVETFTHIDDSSLFEEFLINFRIPCKYLKIQNVESWTSFWDVMFNNLEGVNFSTLEKLVLKFRVKEQMPNFAGLELSNRLEALQIVFPNLKELDMKIKFDDNEEYQFFGDNFVPNFPFLQHAVNELTNQIRQAIIQYKVSFHYCRTEYINWVSLIMEVNSELYNDMIDDLDIGNFYNYGDEDYVNEDADDDAGIDFDY</sequence>
<dbReference type="AlphaFoldDB" id="A0A914NXM9"/>
<accession>A0A914NXM9</accession>
<protein>
    <submittedName>
        <fullName evidence="2">Uncharacterized protein</fullName>
    </submittedName>
</protein>
<dbReference type="WBParaSite" id="PDA_v2.g10150.t1">
    <property type="protein sequence ID" value="PDA_v2.g10150.t1"/>
    <property type="gene ID" value="PDA_v2.g10150"/>
</dbReference>
<name>A0A914NXM9_9BILA</name>
<evidence type="ECO:0000313" key="2">
    <source>
        <dbReference type="WBParaSite" id="PDA_v2.g10150.t1"/>
    </source>
</evidence>
<organism evidence="1 2">
    <name type="scientific">Panagrolaimus davidi</name>
    <dbReference type="NCBI Taxonomy" id="227884"/>
    <lineage>
        <taxon>Eukaryota</taxon>
        <taxon>Metazoa</taxon>
        <taxon>Ecdysozoa</taxon>
        <taxon>Nematoda</taxon>
        <taxon>Chromadorea</taxon>
        <taxon>Rhabditida</taxon>
        <taxon>Tylenchina</taxon>
        <taxon>Panagrolaimomorpha</taxon>
        <taxon>Panagrolaimoidea</taxon>
        <taxon>Panagrolaimidae</taxon>
        <taxon>Panagrolaimus</taxon>
    </lineage>
</organism>
<evidence type="ECO:0000313" key="1">
    <source>
        <dbReference type="Proteomes" id="UP000887578"/>
    </source>
</evidence>
<keyword evidence="1" id="KW-1185">Reference proteome</keyword>
<proteinExistence type="predicted"/>